<evidence type="ECO:0000256" key="1">
    <source>
        <dbReference type="ARBA" id="ARBA00022988"/>
    </source>
</evidence>
<keyword evidence="2 3" id="KW-0143">Chaperone</keyword>
<comment type="similarity">
    <text evidence="3">Belongs to the UreF family.</text>
</comment>
<dbReference type="InterPro" id="IPR002639">
    <property type="entry name" value="UreF"/>
</dbReference>
<dbReference type="PANTHER" id="PTHR33620">
    <property type="entry name" value="UREASE ACCESSORY PROTEIN F"/>
    <property type="match status" value="1"/>
</dbReference>
<comment type="function">
    <text evidence="3">Required for maturation of urease via the functional incorporation of the urease nickel metallocenter.</text>
</comment>
<dbReference type="Pfam" id="PF01730">
    <property type="entry name" value="UreF"/>
    <property type="match status" value="1"/>
</dbReference>
<protein>
    <recommendedName>
        <fullName evidence="3">Urease accessory protein UreF</fullName>
    </recommendedName>
</protein>
<gene>
    <name evidence="3" type="primary">ureF</name>
    <name evidence="4" type="ORF">GTW23_15125</name>
</gene>
<organism evidence="4 5">
    <name type="scientific">Hoeflea alexandrii</name>
    <dbReference type="NCBI Taxonomy" id="288436"/>
    <lineage>
        <taxon>Bacteria</taxon>
        <taxon>Pseudomonadati</taxon>
        <taxon>Pseudomonadota</taxon>
        <taxon>Alphaproteobacteria</taxon>
        <taxon>Hyphomicrobiales</taxon>
        <taxon>Rhizobiaceae</taxon>
        <taxon>Hoeflea</taxon>
    </lineage>
</organism>
<comment type="subcellular location">
    <subcellularLocation>
        <location evidence="3">Cytoplasm</location>
    </subcellularLocation>
</comment>
<dbReference type="HAMAP" id="MF_01385">
    <property type="entry name" value="UreF"/>
    <property type="match status" value="1"/>
</dbReference>
<dbReference type="PANTHER" id="PTHR33620:SF1">
    <property type="entry name" value="UREASE ACCESSORY PROTEIN F"/>
    <property type="match status" value="1"/>
</dbReference>
<keyword evidence="5" id="KW-1185">Reference proteome</keyword>
<keyword evidence="3" id="KW-0963">Cytoplasm</keyword>
<comment type="caution">
    <text evidence="4">The sequence shown here is derived from an EMBL/GenBank/DDBJ whole genome shotgun (WGS) entry which is preliminary data.</text>
</comment>
<accession>A0ABT1CTJ0</accession>
<name>A0ABT1CTJ0_9HYPH</name>
<reference evidence="4 5" key="1">
    <citation type="submission" date="2020-01" db="EMBL/GenBank/DDBJ databases">
        <title>Genomes of bacteria type strains.</title>
        <authorList>
            <person name="Chen J."/>
            <person name="Zhu S."/>
            <person name="Yang J."/>
        </authorList>
    </citation>
    <scope>NUCLEOTIDE SEQUENCE [LARGE SCALE GENOMIC DNA]</scope>
    <source>
        <strain evidence="4 5">DSM 16655</strain>
    </source>
</reference>
<evidence type="ECO:0000313" key="5">
    <source>
        <dbReference type="Proteomes" id="UP001320715"/>
    </source>
</evidence>
<comment type="subunit">
    <text evidence="3">UreD, UreF and UreG form a complex that acts as a GTP-hydrolysis-dependent molecular chaperone, activating the urease apoprotein by helping to assemble the nickel containing metallocenter of UreC. The UreE protein probably delivers the nickel.</text>
</comment>
<dbReference type="PIRSF" id="PIRSF009467">
    <property type="entry name" value="Ureas_acces_UreF"/>
    <property type="match status" value="1"/>
</dbReference>
<keyword evidence="1 3" id="KW-0996">Nickel insertion</keyword>
<dbReference type="Proteomes" id="UP001320715">
    <property type="component" value="Unassembled WGS sequence"/>
</dbReference>
<proteinExistence type="inferred from homology"/>
<dbReference type="InterPro" id="IPR038277">
    <property type="entry name" value="UreF_sf"/>
</dbReference>
<evidence type="ECO:0000256" key="2">
    <source>
        <dbReference type="ARBA" id="ARBA00023186"/>
    </source>
</evidence>
<sequence>MAAPRGREMNDATALLRLMSWLSPVFPIGGFAYSAGLEQAVHAGHVGDRESLAAWVEVQLTQGAQWNDAVMLVEAHRGAGDRDGLAELSDLCRALCVGQERLNETVGQGTSFLQAVSHWVSRDHFPGRETPLPVAVGIAAGVDGIDPRLAVGAYLHAFASNQLQCAIRLSVLGQDGAAGALAGLETIIGETAGRAANSTLEDLGGAAFVADIASMNHETLEPRLFLS</sequence>
<evidence type="ECO:0000256" key="3">
    <source>
        <dbReference type="HAMAP-Rule" id="MF_01385"/>
    </source>
</evidence>
<evidence type="ECO:0000313" key="4">
    <source>
        <dbReference type="EMBL" id="MCO6409512.1"/>
    </source>
</evidence>
<dbReference type="EMBL" id="JAAAML010000003">
    <property type="protein sequence ID" value="MCO6409512.1"/>
    <property type="molecule type" value="Genomic_DNA"/>
</dbReference>
<dbReference type="Gene3D" id="1.10.4190.10">
    <property type="entry name" value="Urease accessory protein UreF"/>
    <property type="match status" value="1"/>
</dbReference>